<dbReference type="InterPro" id="IPR000322">
    <property type="entry name" value="Glyco_hydro_31_TIM"/>
</dbReference>
<dbReference type="PANTHER" id="PTHR22762">
    <property type="entry name" value="ALPHA-GLUCOSIDASE"/>
    <property type="match status" value="1"/>
</dbReference>
<dbReference type="RefSeq" id="WP_139987357.1">
    <property type="nucleotide sequence ID" value="NZ_VENP01000049.1"/>
</dbReference>
<dbReference type="InterPro" id="IPR017853">
    <property type="entry name" value="GH"/>
</dbReference>
<keyword evidence="2 5" id="KW-0378">Hydrolase</keyword>
<evidence type="ECO:0000259" key="3">
    <source>
        <dbReference type="Pfam" id="PF01055"/>
    </source>
</evidence>
<dbReference type="SUPFAM" id="SSF51011">
    <property type="entry name" value="Glycosyl hydrolase domain"/>
    <property type="match status" value="1"/>
</dbReference>
<dbReference type="GO" id="GO:0005975">
    <property type="term" value="P:carbohydrate metabolic process"/>
    <property type="evidence" value="ECO:0007669"/>
    <property type="project" value="InterPro"/>
</dbReference>
<dbReference type="Proteomes" id="UP000313849">
    <property type="component" value="Unassembled WGS sequence"/>
</dbReference>
<dbReference type="GO" id="GO:0006491">
    <property type="term" value="P:N-glycan processing"/>
    <property type="evidence" value="ECO:0007669"/>
    <property type="project" value="TreeGrafter"/>
</dbReference>
<keyword evidence="6" id="KW-1185">Reference proteome</keyword>
<evidence type="ECO:0000259" key="4">
    <source>
        <dbReference type="Pfam" id="PF21365"/>
    </source>
</evidence>
<dbReference type="Pfam" id="PF01055">
    <property type="entry name" value="Glyco_hydro_31_2nd"/>
    <property type="match status" value="1"/>
</dbReference>
<accession>A0A5C5BBL8</accession>
<protein>
    <submittedName>
        <fullName evidence="5">Glycoside hydrolase</fullName>
    </submittedName>
</protein>
<dbReference type="PANTHER" id="PTHR22762:SF89">
    <property type="entry name" value="ALPHA-XYLOSIDASE"/>
    <property type="match status" value="1"/>
</dbReference>
<dbReference type="SUPFAM" id="SSF51445">
    <property type="entry name" value="(Trans)glycosidases"/>
    <property type="match status" value="1"/>
</dbReference>
<reference evidence="5 6" key="1">
    <citation type="submission" date="2019-06" db="EMBL/GenBank/DDBJ databases">
        <title>Draft genome sequence of Miniimonas arenae KCTC 19750T isolated from sea sand.</title>
        <authorList>
            <person name="Park S.-J."/>
        </authorList>
    </citation>
    <scope>NUCLEOTIDE SEQUENCE [LARGE SCALE GENOMIC DNA]</scope>
    <source>
        <strain evidence="5 6">KCTC 19750</strain>
    </source>
</reference>
<dbReference type="AlphaFoldDB" id="A0A5C5BBL8"/>
<gene>
    <name evidence="5" type="ORF">FH969_11745</name>
</gene>
<feature type="domain" description="Glycoside hydrolase family 31 TIM barrel" evidence="3">
    <location>
        <begin position="200"/>
        <end position="509"/>
    </location>
</feature>
<evidence type="ECO:0000256" key="1">
    <source>
        <dbReference type="ARBA" id="ARBA00007806"/>
    </source>
</evidence>
<keyword evidence="2" id="KW-0326">Glycosidase</keyword>
<evidence type="ECO:0000256" key="2">
    <source>
        <dbReference type="RuleBase" id="RU361185"/>
    </source>
</evidence>
<evidence type="ECO:0000313" key="5">
    <source>
        <dbReference type="EMBL" id="TNU73375.1"/>
    </source>
</evidence>
<dbReference type="EMBL" id="VENP01000049">
    <property type="protein sequence ID" value="TNU73375.1"/>
    <property type="molecule type" value="Genomic_DNA"/>
</dbReference>
<evidence type="ECO:0000313" key="6">
    <source>
        <dbReference type="Proteomes" id="UP000313849"/>
    </source>
</evidence>
<dbReference type="Gene3D" id="3.20.20.80">
    <property type="entry name" value="Glycosidases"/>
    <property type="match status" value="1"/>
</dbReference>
<dbReference type="Gene3D" id="2.60.40.1180">
    <property type="entry name" value="Golgi alpha-mannosidase II"/>
    <property type="match status" value="2"/>
</dbReference>
<proteinExistence type="inferred from homology"/>
<name>A0A5C5BBL8_9MICO</name>
<feature type="domain" description="Glycosyl hydrolase family 31 C-terminal" evidence="4">
    <location>
        <begin position="517"/>
        <end position="608"/>
    </location>
</feature>
<dbReference type="InterPro" id="IPR048395">
    <property type="entry name" value="Glyco_hydro_31_C"/>
</dbReference>
<comment type="similarity">
    <text evidence="1 2">Belongs to the glycosyl hydrolase 31 family.</text>
</comment>
<sequence>MVAMSDGRPAPAHPDAVVTGRTYRFTALTSRLIRMEWHPDGVFVDRPTQAVVSRAFDPPWLDVDDDGERLSIRTEHVQLVYDKERFSTAGLSVALHRGAPDAHYATWRYGQEIPGTLPLRGNLGGTARTLDEVDGACPLEPGVLAAHGFTVLDDSGSVLMSQDGWIEPRTGGGLDLYLFAYGRDFRAALTDYHRLTGPVPLVPRFTLGNWWSRYWPYSEPEYVALMDDFRDRGLPFSVAVIDMDWHVVDVDPELGTGWTGYTWNRDLFPDPARFLGALHERGLAVTLNVHPADGIRRHEEAYPAVARALGLDPESGVPVPFDITDRAFVDAYFTHVHHPREAEGVDFWWLDWQSGGVTNIPGLDPLWMLNHLHFTDSGRSTPQHPEGRRPLTFSRYGGLGSHRYPVGFSGDTITTWASLAFQPYFTATAANIGYTWWSHDIGGHMFGVRDVELAVRWYQFGVFSPINRLHSSASAFNTKEPWRFGPRAEAVMSRFLRLRHLLVPALYSAAWSAHTDGVAIVRPMYHDAPNVGAALEARDQYLLGPDLLVAPVITPADPSAHLAATGVWLPDGEWTDLFTGATYAGGRRVTMHRGLDTIPVLARTGTVLPLAADPLAPVDRNPEALVVRVFPGRVGTSGRGTFVLVEDDGAGSPTADDRQQTRFDLAWETVDDALDVTLSIPAPTGPGVLTRRRITVDLVGPAGADAVELARAGGERIDGPLEGTGSVVGGGAAVGAPASLAAEDPTAILGPALRLDLGELDLGDGVRLHVRGARPRRNSLADDAFALLDAAEIPFHAKERAWSATQRLSGVPLVEELSTVPDLPDVLRAAIVELASVHAAHAD</sequence>
<dbReference type="InterPro" id="IPR013780">
    <property type="entry name" value="Glyco_hydro_b"/>
</dbReference>
<dbReference type="GO" id="GO:0090599">
    <property type="term" value="F:alpha-glucosidase activity"/>
    <property type="evidence" value="ECO:0007669"/>
    <property type="project" value="TreeGrafter"/>
</dbReference>
<dbReference type="Pfam" id="PF21365">
    <property type="entry name" value="Glyco_hydro_31_3rd"/>
    <property type="match status" value="1"/>
</dbReference>
<dbReference type="CDD" id="cd06595">
    <property type="entry name" value="GH31_u1"/>
    <property type="match status" value="1"/>
</dbReference>
<dbReference type="OrthoDB" id="176168at2"/>
<organism evidence="5 6">
    <name type="scientific">Miniimonas arenae</name>
    <dbReference type="NCBI Taxonomy" id="676201"/>
    <lineage>
        <taxon>Bacteria</taxon>
        <taxon>Bacillati</taxon>
        <taxon>Actinomycetota</taxon>
        <taxon>Actinomycetes</taxon>
        <taxon>Micrococcales</taxon>
        <taxon>Beutenbergiaceae</taxon>
        <taxon>Miniimonas</taxon>
    </lineage>
</organism>
<comment type="caution">
    <text evidence="5">The sequence shown here is derived from an EMBL/GenBank/DDBJ whole genome shotgun (WGS) entry which is preliminary data.</text>
</comment>